<dbReference type="SUPFAM" id="SSF55781">
    <property type="entry name" value="GAF domain-like"/>
    <property type="match status" value="1"/>
</dbReference>
<dbReference type="InterPro" id="IPR029016">
    <property type="entry name" value="GAF-like_dom_sf"/>
</dbReference>
<organism evidence="2 3">
    <name type="scientific">Agrobacterium tumefaciens str. Kerr 14</name>
    <dbReference type="NCBI Taxonomy" id="1183424"/>
    <lineage>
        <taxon>Bacteria</taxon>
        <taxon>Pseudomonadati</taxon>
        <taxon>Pseudomonadota</taxon>
        <taxon>Alphaproteobacteria</taxon>
        <taxon>Hyphomicrobiales</taxon>
        <taxon>Rhizobiaceae</taxon>
        <taxon>Rhizobium/Agrobacterium group</taxon>
        <taxon>Agrobacterium</taxon>
        <taxon>Agrobacterium tumefaciens complex</taxon>
    </lineage>
</organism>
<dbReference type="InterPro" id="IPR003018">
    <property type="entry name" value="GAF"/>
</dbReference>
<reference evidence="2 3" key="1">
    <citation type="submission" date="2016-01" db="EMBL/GenBank/DDBJ databases">
        <authorList>
            <person name="Oliw E.H."/>
        </authorList>
    </citation>
    <scope>NUCLEOTIDE SEQUENCE [LARGE SCALE GENOMIC DNA]</scope>
    <source>
        <strain evidence="2 3">Kerr 14</strain>
    </source>
</reference>
<proteinExistence type="predicted"/>
<dbReference type="AlphaFoldDB" id="A0A1S7S7Z0"/>
<dbReference type="EMBL" id="FBWC01000031">
    <property type="protein sequence ID" value="CUX64218.1"/>
    <property type="molecule type" value="Genomic_DNA"/>
</dbReference>
<dbReference type="Proteomes" id="UP000191897">
    <property type="component" value="Unassembled WGS sequence"/>
</dbReference>
<evidence type="ECO:0000259" key="1">
    <source>
        <dbReference type="Pfam" id="PF13185"/>
    </source>
</evidence>
<dbReference type="Pfam" id="PF13185">
    <property type="entry name" value="GAF_2"/>
    <property type="match status" value="1"/>
</dbReference>
<feature type="domain" description="GAF" evidence="1">
    <location>
        <begin position="22"/>
        <end position="144"/>
    </location>
</feature>
<gene>
    <name evidence="2" type="ORF">AGR4C_Lc90198</name>
</gene>
<name>A0A1S7S7Z0_AGRTU</name>
<sequence>MQTDLHLYETMKKTNQPELFFQALDSLLQQEVGHILFTLLAVDGGEVVRIYSSDTEHYPVSGRKPMTDTPWGRHVIGEQKNFLAKDMDGLKWAFFDHELIASLGGGTQINVPVVFDGTCIGTINLTHRAGSYDETHVARVEALAPWLVPYFLQAARQS</sequence>
<dbReference type="Gene3D" id="3.30.450.40">
    <property type="match status" value="1"/>
</dbReference>
<protein>
    <submittedName>
        <fullName evidence="2">GAF domain-containing protein</fullName>
    </submittedName>
</protein>
<dbReference type="RefSeq" id="WP_003504432.1">
    <property type="nucleotide sequence ID" value="NZ_LT009731.1"/>
</dbReference>
<evidence type="ECO:0000313" key="2">
    <source>
        <dbReference type="EMBL" id="CUX64218.1"/>
    </source>
</evidence>
<evidence type="ECO:0000313" key="3">
    <source>
        <dbReference type="Proteomes" id="UP000191897"/>
    </source>
</evidence>
<accession>A0A1S7S7Z0</accession>